<dbReference type="SMART" id="SM00271">
    <property type="entry name" value="DnaJ"/>
    <property type="match status" value="1"/>
</dbReference>
<accession>A0ABN1K3E3</accession>
<dbReference type="Gene3D" id="1.10.3680.10">
    <property type="entry name" value="TerB-like"/>
    <property type="match status" value="1"/>
</dbReference>
<protein>
    <submittedName>
        <fullName evidence="3">Co-chaperone DjlA</fullName>
    </submittedName>
</protein>
<dbReference type="EMBL" id="BAAAGG010000005">
    <property type="protein sequence ID" value="GAA0753591.1"/>
    <property type="molecule type" value="Genomic_DNA"/>
</dbReference>
<dbReference type="SUPFAM" id="SSF158682">
    <property type="entry name" value="TerB-like"/>
    <property type="match status" value="1"/>
</dbReference>
<dbReference type="Proteomes" id="UP001500185">
    <property type="component" value="Unassembled WGS sequence"/>
</dbReference>
<feature type="transmembrane region" description="Helical" evidence="1">
    <location>
        <begin position="12"/>
        <end position="39"/>
    </location>
</feature>
<dbReference type="InterPro" id="IPR007791">
    <property type="entry name" value="DjlA_N"/>
</dbReference>
<keyword evidence="1" id="KW-0472">Membrane</keyword>
<dbReference type="Gene3D" id="1.10.287.110">
    <property type="entry name" value="DnaJ domain"/>
    <property type="match status" value="1"/>
</dbReference>
<keyword evidence="1" id="KW-1133">Transmembrane helix</keyword>
<dbReference type="CDD" id="cd06257">
    <property type="entry name" value="DnaJ"/>
    <property type="match status" value="1"/>
</dbReference>
<reference evidence="3 4" key="1">
    <citation type="journal article" date="2019" name="Int. J. Syst. Evol. Microbiol.">
        <title>The Global Catalogue of Microorganisms (GCM) 10K type strain sequencing project: providing services to taxonomists for standard genome sequencing and annotation.</title>
        <authorList>
            <consortium name="The Broad Institute Genomics Platform"/>
            <consortium name="The Broad Institute Genome Sequencing Center for Infectious Disease"/>
            <person name="Wu L."/>
            <person name="Ma J."/>
        </authorList>
    </citation>
    <scope>NUCLEOTIDE SEQUENCE [LARGE SCALE GENOMIC DNA]</scope>
    <source>
        <strain evidence="3 4">JCM 16231</strain>
    </source>
</reference>
<dbReference type="PROSITE" id="PS50076">
    <property type="entry name" value="DNAJ_2"/>
    <property type="match status" value="1"/>
</dbReference>
<organism evidence="3 4">
    <name type="scientific">Psychroflexus lacisalsi</name>
    <dbReference type="NCBI Taxonomy" id="503928"/>
    <lineage>
        <taxon>Bacteria</taxon>
        <taxon>Pseudomonadati</taxon>
        <taxon>Bacteroidota</taxon>
        <taxon>Flavobacteriia</taxon>
        <taxon>Flavobacteriales</taxon>
        <taxon>Flavobacteriaceae</taxon>
        <taxon>Psychroflexus</taxon>
    </lineage>
</organism>
<dbReference type="InterPro" id="IPR050817">
    <property type="entry name" value="DjlA_DnaK_co-chaperone"/>
</dbReference>
<evidence type="ECO:0000256" key="1">
    <source>
        <dbReference type="SAM" id="Phobius"/>
    </source>
</evidence>
<dbReference type="InterPro" id="IPR029024">
    <property type="entry name" value="TerB-like"/>
</dbReference>
<dbReference type="PRINTS" id="PR00625">
    <property type="entry name" value="JDOMAIN"/>
</dbReference>
<dbReference type="Pfam" id="PF00226">
    <property type="entry name" value="DnaJ"/>
    <property type="match status" value="1"/>
</dbReference>
<gene>
    <name evidence="3" type="primary">djlA</name>
    <name evidence="3" type="ORF">GCM10009433_05990</name>
</gene>
<keyword evidence="1" id="KW-0812">Transmembrane</keyword>
<evidence type="ECO:0000259" key="2">
    <source>
        <dbReference type="PROSITE" id="PS50076"/>
    </source>
</evidence>
<dbReference type="InterPro" id="IPR036869">
    <property type="entry name" value="J_dom_sf"/>
</dbReference>
<sequence length="258" mass="29791">MLLYLHLKLFDLKWIGAILGFFYMRFGGAIIGFLIGSILDRIFRGSSSNSGGGFGKIFQEQRDQVSPGDFELNLLSLSSLVIKADGKVTQQEMDYVRMYFVQAYGKERANATFKTFNEVIKNREISVPRICEYLRPRVRYEVRLQILHFLFNISNADGHVSDAELRVLLNISQNLRVAHSDFESIKAMFFKSADDAYKILEIEKSASNSEVKKAYRTMAKKFHPDKLQHMDEAYQKGAQEKFNKVQEAYERIQKERGL</sequence>
<evidence type="ECO:0000313" key="4">
    <source>
        <dbReference type="Proteomes" id="UP001500185"/>
    </source>
</evidence>
<feature type="domain" description="J" evidence="2">
    <location>
        <begin position="195"/>
        <end position="257"/>
    </location>
</feature>
<proteinExistence type="predicted"/>
<keyword evidence="4" id="KW-1185">Reference proteome</keyword>
<evidence type="ECO:0000313" key="3">
    <source>
        <dbReference type="EMBL" id="GAA0753591.1"/>
    </source>
</evidence>
<name>A0ABN1K3E3_9FLAO</name>
<dbReference type="RefSeq" id="WP_224453158.1">
    <property type="nucleotide sequence ID" value="NZ_BAAAGG010000005.1"/>
</dbReference>
<comment type="caution">
    <text evidence="3">The sequence shown here is derived from an EMBL/GenBank/DDBJ whole genome shotgun (WGS) entry which is preliminary data.</text>
</comment>
<dbReference type="PANTHER" id="PTHR24074">
    <property type="entry name" value="CO-CHAPERONE PROTEIN DJLA"/>
    <property type="match status" value="1"/>
</dbReference>
<dbReference type="InterPro" id="IPR001623">
    <property type="entry name" value="DnaJ_domain"/>
</dbReference>
<dbReference type="SUPFAM" id="SSF46565">
    <property type="entry name" value="Chaperone J-domain"/>
    <property type="match status" value="1"/>
</dbReference>
<dbReference type="Pfam" id="PF05099">
    <property type="entry name" value="TerB"/>
    <property type="match status" value="1"/>
</dbReference>